<dbReference type="AlphaFoldDB" id="A0A382VHK6"/>
<reference evidence="1" key="1">
    <citation type="submission" date="2018-05" db="EMBL/GenBank/DDBJ databases">
        <authorList>
            <person name="Lanie J.A."/>
            <person name="Ng W.-L."/>
            <person name="Kazmierczak K.M."/>
            <person name="Andrzejewski T.M."/>
            <person name="Davidsen T.M."/>
            <person name="Wayne K.J."/>
            <person name="Tettelin H."/>
            <person name="Glass J.I."/>
            <person name="Rusch D."/>
            <person name="Podicherti R."/>
            <person name="Tsui H.-C.T."/>
            <person name="Winkler M.E."/>
        </authorList>
    </citation>
    <scope>NUCLEOTIDE SEQUENCE</scope>
</reference>
<gene>
    <name evidence="1" type="ORF">METZ01_LOCUS398828</name>
</gene>
<organism evidence="1">
    <name type="scientific">marine metagenome</name>
    <dbReference type="NCBI Taxonomy" id="408172"/>
    <lineage>
        <taxon>unclassified sequences</taxon>
        <taxon>metagenomes</taxon>
        <taxon>ecological metagenomes</taxon>
    </lineage>
</organism>
<protein>
    <submittedName>
        <fullName evidence="1">Uncharacterized protein</fullName>
    </submittedName>
</protein>
<accession>A0A382VHK6</accession>
<dbReference type="EMBL" id="UINC01152025">
    <property type="protein sequence ID" value="SVD45974.1"/>
    <property type="molecule type" value="Genomic_DNA"/>
</dbReference>
<sequence length="68" mass="7378">MDYESTASSDVISILENIGHKTQLSRTMGSTQSIHIEKGFNHGYSDLRRPNAGVAIQVLSSLESSVVN</sequence>
<name>A0A382VHK6_9ZZZZ</name>
<evidence type="ECO:0000313" key="1">
    <source>
        <dbReference type="EMBL" id="SVD45974.1"/>
    </source>
</evidence>
<proteinExistence type="predicted"/>